<name>A0A4C1VH79_EUMVA</name>
<comment type="caution">
    <text evidence="2">The sequence shown here is derived from an EMBL/GenBank/DDBJ whole genome shotgun (WGS) entry which is preliminary data.</text>
</comment>
<accession>A0A4C1VH79</accession>
<evidence type="ECO:0000313" key="2">
    <source>
        <dbReference type="EMBL" id="GBP37960.1"/>
    </source>
</evidence>
<evidence type="ECO:0000313" key="3">
    <source>
        <dbReference type="Proteomes" id="UP000299102"/>
    </source>
</evidence>
<protein>
    <submittedName>
        <fullName evidence="2">Uncharacterized protein</fullName>
    </submittedName>
</protein>
<evidence type="ECO:0000256" key="1">
    <source>
        <dbReference type="SAM" id="MobiDB-lite"/>
    </source>
</evidence>
<dbReference type="EMBL" id="BGZK01000341">
    <property type="protein sequence ID" value="GBP37960.1"/>
    <property type="molecule type" value="Genomic_DNA"/>
</dbReference>
<feature type="compositionally biased region" description="Basic and acidic residues" evidence="1">
    <location>
        <begin position="89"/>
        <end position="100"/>
    </location>
</feature>
<gene>
    <name evidence="2" type="ORF">EVAR_84947_1</name>
</gene>
<feature type="region of interest" description="Disordered" evidence="1">
    <location>
        <begin position="76"/>
        <end position="100"/>
    </location>
</feature>
<organism evidence="2 3">
    <name type="scientific">Eumeta variegata</name>
    <name type="common">Bagworm moth</name>
    <name type="synonym">Eumeta japonica</name>
    <dbReference type="NCBI Taxonomy" id="151549"/>
    <lineage>
        <taxon>Eukaryota</taxon>
        <taxon>Metazoa</taxon>
        <taxon>Ecdysozoa</taxon>
        <taxon>Arthropoda</taxon>
        <taxon>Hexapoda</taxon>
        <taxon>Insecta</taxon>
        <taxon>Pterygota</taxon>
        <taxon>Neoptera</taxon>
        <taxon>Endopterygota</taxon>
        <taxon>Lepidoptera</taxon>
        <taxon>Glossata</taxon>
        <taxon>Ditrysia</taxon>
        <taxon>Tineoidea</taxon>
        <taxon>Psychidae</taxon>
        <taxon>Oiketicinae</taxon>
        <taxon>Eumeta</taxon>
    </lineage>
</organism>
<dbReference type="AlphaFoldDB" id="A0A4C1VH79"/>
<keyword evidence="3" id="KW-1185">Reference proteome</keyword>
<dbReference type="Proteomes" id="UP000299102">
    <property type="component" value="Unassembled WGS sequence"/>
</dbReference>
<sequence>MRGNSDVVERPSLKENIQVLLVQNLEKVRKSIMEVMCIMEVSASGVILERKFGKVSDLTALGVVAAGKLISRCGPPQTPLTQGAPAVRRNTERHNNYGEL</sequence>
<proteinExistence type="predicted"/>
<reference evidence="2 3" key="1">
    <citation type="journal article" date="2019" name="Commun. Biol.">
        <title>The bagworm genome reveals a unique fibroin gene that provides high tensile strength.</title>
        <authorList>
            <person name="Kono N."/>
            <person name="Nakamura H."/>
            <person name="Ohtoshi R."/>
            <person name="Tomita M."/>
            <person name="Numata K."/>
            <person name="Arakawa K."/>
        </authorList>
    </citation>
    <scope>NUCLEOTIDE SEQUENCE [LARGE SCALE GENOMIC DNA]</scope>
</reference>